<name>A0A292PPG6_9PEZI</name>
<sequence length="327" mass="35225">MLCELGLDNVLAPCRCSWASCPQLLAPVLIGFSPVPTPENGGIGDGTMHEAVSAVASCGISPIVHTSAREARMFKRISAPLFSVSVHPRWIKHRCPRDSGAIGFGRRVGAVGYAKFPPIGVREDGVPFSHVCKIAKPSGPMGALNVGPQSNTPSPRGDCILTIVQIETSHALDKCAWGIRHHVVHHDGFIYLFLRLIWLWLWRRCALSWALGNRSGVRPSVISDELHSTLVSSIAKIREAVVKTAHVFTGQSFSVVSVVANLITTGGFLSAVLDNARGGQGGLEMSVLWALSGVFRIGSVKPYQGGWIPSVAYMLVPGNKIWFLNYS</sequence>
<protein>
    <submittedName>
        <fullName evidence="1">Uncharacterized protein</fullName>
    </submittedName>
</protein>
<dbReference type="AlphaFoldDB" id="A0A292PPG6"/>
<evidence type="ECO:0000313" key="1">
    <source>
        <dbReference type="EMBL" id="CUS08671.1"/>
    </source>
</evidence>
<keyword evidence="2" id="KW-1185">Reference proteome</keyword>
<dbReference type="EMBL" id="LN891120">
    <property type="protein sequence ID" value="CUS08671.1"/>
    <property type="molecule type" value="Genomic_DNA"/>
</dbReference>
<gene>
    <name evidence="1" type="ORF">GSTUAT00007242001</name>
</gene>
<accession>A0A292PPG6</accession>
<proteinExistence type="predicted"/>
<dbReference type="Proteomes" id="UP001412239">
    <property type="component" value="Unassembled WGS sequence"/>
</dbReference>
<organism evidence="1 2">
    <name type="scientific">Tuber aestivum</name>
    <name type="common">summer truffle</name>
    <dbReference type="NCBI Taxonomy" id="59557"/>
    <lineage>
        <taxon>Eukaryota</taxon>
        <taxon>Fungi</taxon>
        <taxon>Dikarya</taxon>
        <taxon>Ascomycota</taxon>
        <taxon>Pezizomycotina</taxon>
        <taxon>Pezizomycetes</taxon>
        <taxon>Pezizales</taxon>
        <taxon>Tuberaceae</taxon>
        <taxon>Tuber</taxon>
    </lineage>
</organism>
<evidence type="ECO:0000313" key="2">
    <source>
        <dbReference type="Proteomes" id="UP001412239"/>
    </source>
</evidence>
<reference evidence="1" key="1">
    <citation type="submission" date="2015-10" db="EMBL/GenBank/DDBJ databases">
        <authorList>
            <person name="Regsiter A."/>
            <person name="william w."/>
        </authorList>
    </citation>
    <scope>NUCLEOTIDE SEQUENCE</scope>
    <source>
        <strain evidence="1">Montdore</strain>
    </source>
</reference>